<proteinExistence type="evidence at transcript level"/>
<protein>
    <submittedName>
        <fullName evidence="1">Scamp1 protein</fullName>
    </submittedName>
</protein>
<dbReference type="MGI" id="MGI:1349480">
    <property type="gene designation" value="Scamp1"/>
</dbReference>
<accession>Q99LX1</accession>
<sequence length="83" mass="9486">DAWVAHASAHIMFLRMNKENAVFNPIVWIHTRLKEIMLFENTKELYSHGGVCGWVRWERLEALTCCPLSSSLSAVHCDLVKAC</sequence>
<gene>
    <name evidence="1 2" type="primary">Scamp1</name>
</gene>
<evidence type="ECO:0000313" key="2">
    <source>
        <dbReference type="MGI" id="MGI:1349480"/>
    </source>
</evidence>
<dbReference type="EMBL" id="BC002185">
    <property type="protein sequence ID" value="AAH02185.1"/>
    <property type="molecule type" value="mRNA"/>
</dbReference>
<organism evidence="1">
    <name type="scientific">Mus musculus</name>
    <name type="common">Mouse</name>
    <dbReference type="NCBI Taxonomy" id="10090"/>
    <lineage>
        <taxon>Eukaryota</taxon>
        <taxon>Metazoa</taxon>
        <taxon>Chordata</taxon>
        <taxon>Craniata</taxon>
        <taxon>Vertebrata</taxon>
        <taxon>Euteleostomi</taxon>
        <taxon>Mammalia</taxon>
        <taxon>Eutheria</taxon>
        <taxon>Euarchontoglires</taxon>
        <taxon>Glires</taxon>
        <taxon>Rodentia</taxon>
        <taxon>Myomorpha</taxon>
        <taxon>Muroidea</taxon>
        <taxon>Muridae</taxon>
        <taxon>Murinae</taxon>
        <taxon>Mus</taxon>
        <taxon>Mus</taxon>
    </lineage>
</organism>
<dbReference type="AGR" id="MGI:1349480"/>
<evidence type="ECO:0000313" key="1">
    <source>
        <dbReference type="EMBL" id="AAH02185.1"/>
    </source>
</evidence>
<name>Q99LX1_MOUSE</name>
<reference evidence="1" key="1">
    <citation type="journal article" date="2004" name="Genome Res.">
        <title>The status, quality, and expansion of the NIH full-length cDNA project: the Mammalian Gene Collection (MGC).</title>
        <authorList>
            <consortium name="The MGC Project Team"/>
            <person name="Gerhard D.S."/>
            <person name="Wagner L."/>
            <person name="Feingold E.A."/>
            <person name="Shenmen C.M."/>
            <person name="Grouse L.H."/>
            <person name="Schuler G."/>
            <person name="Klein S.L."/>
            <person name="Old S."/>
            <person name="Rasooly R."/>
            <person name="Good P."/>
            <person name="Guyer M."/>
            <person name="Peck A.M."/>
            <person name="Derge J.G."/>
            <person name="Lipman D."/>
            <person name="Collins F.S."/>
            <person name="Jang W."/>
            <person name="Sherry S."/>
            <person name="Feolo M."/>
            <person name="Misquitta L."/>
            <person name="Lee E."/>
            <person name="Rotmistrovsky K."/>
            <person name="Greenhut S.F."/>
            <person name="Schaefer C.F."/>
            <person name="Buetow K."/>
            <person name="Bonner T.I."/>
            <person name="Haussler D."/>
            <person name="Kent J."/>
            <person name="Kiekhaus M."/>
            <person name="Furey T."/>
            <person name="Brent M."/>
            <person name="Prange C."/>
            <person name="Schreiber K."/>
            <person name="Shapiro N."/>
            <person name="Bhat N.K."/>
            <person name="Hopkins R.F."/>
            <person name="Hsie F."/>
            <person name="Driscoll T."/>
            <person name="Soares M.B."/>
            <person name="Casavant T.L."/>
            <person name="Scheetz T.E."/>
            <person name="Brown-stein M.J."/>
            <person name="Usdin T.B."/>
            <person name="Toshiyuki S."/>
            <person name="Carninci P."/>
            <person name="Piao Y."/>
            <person name="Dudekula D.B."/>
            <person name="Ko M.S."/>
            <person name="Kawakami K."/>
            <person name="Suzuki Y."/>
            <person name="Sugano S."/>
            <person name="Gruber C.E."/>
            <person name="Smith M.R."/>
            <person name="Simmons B."/>
            <person name="Moore T."/>
            <person name="Waterman R."/>
            <person name="Johnson S.L."/>
            <person name="Ruan Y."/>
            <person name="Wei C.L."/>
            <person name="Mathavan S."/>
            <person name="Gunaratne P.H."/>
            <person name="Wu J."/>
            <person name="Garcia A.M."/>
            <person name="Hulyk S.W."/>
            <person name="Fuh E."/>
            <person name="Yuan Y."/>
            <person name="Sneed A."/>
            <person name="Kowis C."/>
            <person name="Hodgson A."/>
            <person name="Muzny D.M."/>
            <person name="McPherson J."/>
            <person name="Gibbs R.A."/>
            <person name="Fahey J."/>
            <person name="Helton E."/>
            <person name="Ketteman M."/>
            <person name="Madan A."/>
            <person name="Rodrigues S."/>
            <person name="Sanchez A."/>
            <person name="Whiting M."/>
            <person name="Madari A."/>
            <person name="Young A.C."/>
            <person name="Wetherby K.D."/>
            <person name="Granite S.J."/>
            <person name="Kwong P.N."/>
            <person name="Brinkley C.P."/>
            <person name="Pearson R.L."/>
            <person name="Bouffard G.G."/>
            <person name="Blakesly R.W."/>
            <person name="Green E.D."/>
            <person name="Dickson M.C."/>
            <person name="Rodriguez A.C."/>
            <person name="Grimwood J."/>
            <person name="Schmutz J."/>
            <person name="Myers R.M."/>
            <person name="Butterfield Y.S."/>
            <person name="Griffith M."/>
            <person name="Griffith O.L."/>
            <person name="Krzywinski M.I."/>
            <person name="Liao N."/>
            <person name="Morin R."/>
            <person name="Morrin R."/>
            <person name="Palmquist D."/>
            <person name="Petrescu A.S."/>
            <person name="Skalska U."/>
            <person name="Smailus D.E."/>
            <person name="Stott J.M."/>
            <person name="Schnerch A."/>
            <person name="Schein J.E."/>
            <person name="Jones S.J."/>
            <person name="Holt R.A."/>
            <person name="Baross A."/>
            <person name="Marra M.A."/>
            <person name="Clifton S."/>
            <person name="Makowski K.A."/>
            <person name="Bosak S."/>
            <person name="Malek J."/>
        </authorList>
    </citation>
    <scope>NUCLEOTIDE SEQUENCE [LARGE SCALE MRNA]</scope>
    <source>
        <strain evidence="1">Mix FVB/N</strain>
        <tissue evidence="1">Mammary tumor. WAP-TGF alpha model. 7 months old</tissue>
    </source>
</reference>
<dbReference type="AlphaFoldDB" id="Q99LX1"/>
<feature type="non-terminal residue" evidence="1">
    <location>
        <position position="1"/>
    </location>
</feature>